<feature type="region of interest" description="Disordered" evidence="6">
    <location>
        <begin position="376"/>
        <end position="408"/>
    </location>
</feature>
<feature type="zinc finger region" description="C3H1-type" evidence="4">
    <location>
        <begin position="148"/>
        <end position="175"/>
    </location>
</feature>
<evidence type="ECO:0000313" key="9">
    <source>
        <dbReference type="EMBL" id="KAJ4816484.1"/>
    </source>
</evidence>
<feature type="region of interest" description="Disordered" evidence="6">
    <location>
        <begin position="252"/>
        <end position="288"/>
    </location>
</feature>
<evidence type="ECO:0000256" key="5">
    <source>
        <dbReference type="SAM" id="Coils"/>
    </source>
</evidence>
<gene>
    <name evidence="9" type="ORF">LUZ62_029050</name>
</gene>
<dbReference type="InterPro" id="IPR000571">
    <property type="entry name" value="Znf_CCCH"/>
</dbReference>
<dbReference type="Gene3D" id="2.30.30.1190">
    <property type="match status" value="1"/>
</dbReference>
<keyword evidence="10" id="KW-1185">Reference proteome</keyword>
<dbReference type="PANTHER" id="PTHR47650">
    <property type="entry name" value="ZINC FINGER CCCH DOMAIN-CONTAINING PROTEIN 22"/>
    <property type="match status" value="1"/>
</dbReference>
<dbReference type="GO" id="GO:0003676">
    <property type="term" value="F:nucleic acid binding"/>
    <property type="evidence" value="ECO:0007669"/>
    <property type="project" value="InterPro"/>
</dbReference>
<dbReference type="PROSITE" id="PS50103">
    <property type="entry name" value="ZF_C3H1"/>
    <property type="match status" value="1"/>
</dbReference>
<feature type="coiled-coil region" evidence="5">
    <location>
        <begin position="467"/>
        <end position="518"/>
    </location>
</feature>
<protein>
    <submittedName>
        <fullName evidence="9">Zinc finger CCCH-type with G patch domain-containing protein</fullName>
    </submittedName>
</protein>
<keyword evidence="2 4" id="KW-0863">Zinc-finger</keyword>
<feature type="compositionally biased region" description="Basic residues" evidence="6">
    <location>
        <begin position="394"/>
        <end position="408"/>
    </location>
</feature>
<feature type="compositionally biased region" description="Acidic residues" evidence="6">
    <location>
        <begin position="252"/>
        <end position="279"/>
    </location>
</feature>
<evidence type="ECO:0000313" key="10">
    <source>
        <dbReference type="Proteomes" id="UP001140206"/>
    </source>
</evidence>
<keyword evidence="3 4" id="KW-0862">Zinc</keyword>
<sequence length="538" mass="60328">MANDSSSGEEAELEQQLEQQLEEQKASLDAVNEALASDPSNSDLLEVHKELLLAIKDAEEGLLHLKRSRLLKQIDAVFPSEEPAPLAEDIKVEPLDLAEVEPEDLQTPEFSVGSKCRFRHRDGRWYNGQIIGFENDSIANVSFLNPTSENMTMCRFFLQKRCRFGASCRMSHGLSVPISLLKQYIPTEWHKSLVGSTILAAAGPSPSIWKRAELESWDKELELGEVVFCEDGATAKLGTESLSLSRYAELREEDYDDDSDGDEDDYDDSNDDDDDDEEPSSSGKYQYSNFEEDELGHQGLGLLEATNLQKGVQTETRVFAKWEHHTRGIASKIMANMGYREGMGLGVSGQGKIEPIQVKVLPPKQSLDLAVATEDGDWDNKRSLGGKSKGGKLGIKRRTRGGRRKREKKFAEMVRAQKAEEQQSSDVFNLINNQLVSDAKNGSSGSVIKFKRESGDRSNMDESRRSLVAYNDEVTRLKNIISKWEEMASRNQKDKAMYEAAMRKLSDVRKELSDAEARCASVFSAVSSKEKEKKWLKF</sequence>
<feature type="domain" description="C3H1-type" evidence="7">
    <location>
        <begin position="148"/>
        <end position="175"/>
    </location>
</feature>
<dbReference type="PROSITE" id="PS50174">
    <property type="entry name" value="G_PATCH"/>
    <property type="match status" value="1"/>
</dbReference>
<feature type="region of interest" description="Disordered" evidence="6">
    <location>
        <begin position="1"/>
        <end position="39"/>
    </location>
</feature>
<evidence type="ECO:0000256" key="1">
    <source>
        <dbReference type="ARBA" id="ARBA00022723"/>
    </source>
</evidence>
<dbReference type="SMART" id="SM00443">
    <property type="entry name" value="G_patch"/>
    <property type="match status" value="1"/>
</dbReference>
<evidence type="ECO:0000259" key="7">
    <source>
        <dbReference type="PROSITE" id="PS50103"/>
    </source>
</evidence>
<dbReference type="EMBL" id="JAMFTS010000001">
    <property type="protein sequence ID" value="KAJ4816484.1"/>
    <property type="molecule type" value="Genomic_DNA"/>
</dbReference>
<keyword evidence="1 4" id="KW-0479">Metal-binding</keyword>
<evidence type="ECO:0000256" key="3">
    <source>
        <dbReference type="ARBA" id="ARBA00022833"/>
    </source>
</evidence>
<evidence type="ECO:0000256" key="2">
    <source>
        <dbReference type="ARBA" id="ARBA00022771"/>
    </source>
</evidence>
<feature type="domain" description="G-patch" evidence="8">
    <location>
        <begin position="326"/>
        <end position="389"/>
    </location>
</feature>
<evidence type="ECO:0000256" key="4">
    <source>
        <dbReference type="PROSITE-ProRule" id="PRU00723"/>
    </source>
</evidence>
<evidence type="ECO:0000259" key="8">
    <source>
        <dbReference type="PROSITE" id="PS50174"/>
    </source>
</evidence>
<keyword evidence="5" id="KW-0175">Coiled coil</keyword>
<dbReference type="PANTHER" id="PTHR47650:SF2">
    <property type="entry name" value="ZINC FINGER CCCH DOMAIN-CONTAINING PROTEIN 22"/>
    <property type="match status" value="1"/>
</dbReference>
<dbReference type="InterPro" id="IPR041367">
    <property type="entry name" value="Znf-CCCH_4"/>
</dbReference>
<dbReference type="Pfam" id="PF01585">
    <property type="entry name" value="G-patch"/>
    <property type="match status" value="1"/>
</dbReference>
<comment type="caution">
    <text evidence="9">The sequence shown here is derived from an EMBL/GenBank/DDBJ whole genome shotgun (WGS) entry which is preliminary data.</text>
</comment>
<proteinExistence type="predicted"/>
<dbReference type="GO" id="GO:0008270">
    <property type="term" value="F:zinc ion binding"/>
    <property type="evidence" value="ECO:0007669"/>
    <property type="project" value="UniProtKB-KW"/>
</dbReference>
<dbReference type="Proteomes" id="UP001140206">
    <property type="component" value="Chromosome 1"/>
</dbReference>
<name>A0AAV8HFJ0_9POAL</name>
<dbReference type="AlphaFoldDB" id="A0AAV8HFJ0"/>
<dbReference type="InterPro" id="IPR000467">
    <property type="entry name" value="G_patch_dom"/>
</dbReference>
<evidence type="ECO:0000256" key="6">
    <source>
        <dbReference type="SAM" id="MobiDB-lite"/>
    </source>
</evidence>
<organism evidence="9 10">
    <name type="scientific">Rhynchospora pubera</name>
    <dbReference type="NCBI Taxonomy" id="906938"/>
    <lineage>
        <taxon>Eukaryota</taxon>
        <taxon>Viridiplantae</taxon>
        <taxon>Streptophyta</taxon>
        <taxon>Embryophyta</taxon>
        <taxon>Tracheophyta</taxon>
        <taxon>Spermatophyta</taxon>
        <taxon>Magnoliopsida</taxon>
        <taxon>Liliopsida</taxon>
        <taxon>Poales</taxon>
        <taxon>Cyperaceae</taxon>
        <taxon>Cyperoideae</taxon>
        <taxon>Rhynchosporeae</taxon>
        <taxon>Rhynchospora</taxon>
    </lineage>
</organism>
<dbReference type="SMART" id="SM00356">
    <property type="entry name" value="ZnF_C3H1"/>
    <property type="match status" value="1"/>
</dbReference>
<reference evidence="9" key="1">
    <citation type="submission" date="2022-08" db="EMBL/GenBank/DDBJ databases">
        <authorList>
            <person name="Marques A."/>
        </authorList>
    </citation>
    <scope>NUCLEOTIDE SEQUENCE</scope>
    <source>
        <strain evidence="9">RhyPub2mFocal</strain>
        <tissue evidence="9">Leaves</tissue>
    </source>
</reference>
<dbReference type="Pfam" id="PF18044">
    <property type="entry name" value="zf-CCCH_4"/>
    <property type="match status" value="1"/>
</dbReference>
<accession>A0AAV8HFJ0</accession>